<dbReference type="AlphaFoldDB" id="A0AAN9TF60"/>
<comment type="caution">
    <text evidence="1">The sequence shown here is derived from an EMBL/GenBank/DDBJ whole genome shotgun (WGS) entry which is preliminary data.</text>
</comment>
<gene>
    <name evidence="1" type="ORF">V9T40_005027</name>
</gene>
<reference evidence="1 2" key="1">
    <citation type="submission" date="2024-03" db="EMBL/GenBank/DDBJ databases">
        <title>Adaptation during the transition from Ophiocordyceps entomopathogen to insect associate is accompanied by gene loss and intensified selection.</title>
        <authorList>
            <person name="Ward C.M."/>
            <person name="Onetto C.A."/>
            <person name="Borneman A.R."/>
        </authorList>
    </citation>
    <scope>NUCLEOTIDE SEQUENCE [LARGE SCALE GENOMIC DNA]</scope>
    <source>
        <strain evidence="1">AWRI1</strain>
        <tissue evidence="1">Single Adult Female</tissue>
    </source>
</reference>
<sequence>MISSNSHLLSNGVSKLYTTQQLCKQSTAIHQCFVGSVVAARGWPLSVGRNGVLLHLSEVDCAYLKAGDGYLTVRVEPAGDERSAASGAVGAVAPVAQLYVVWRDFGAQTASCRAPLCLDSPLAIMSSVEECADSLKLSALLQTLIVTVDRAIERVPLESLSFPCPHCIGVGVGGAVAVADDEFGSKCRCSSVQQELQHQLVEKKDSGIQTSPVFEIDHGFPHIDSDEDYDCDNGSGAIDYSKYLPNGKQSTTIILTYTRTYEYIAWLLSSVLYVNLLSILRPPAFIAAWSQSLLMCDLLYTSALRSLVDCVKYACICQWWVHTWCSVDSVEIGNGK</sequence>
<dbReference type="EMBL" id="JBBCAQ010000032">
    <property type="protein sequence ID" value="KAK7584064.1"/>
    <property type="molecule type" value="Genomic_DNA"/>
</dbReference>
<evidence type="ECO:0000313" key="1">
    <source>
        <dbReference type="EMBL" id="KAK7584064.1"/>
    </source>
</evidence>
<name>A0AAN9TF60_9HEMI</name>
<organism evidence="1 2">
    <name type="scientific">Parthenolecanium corni</name>
    <dbReference type="NCBI Taxonomy" id="536013"/>
    <lineage>
        <taxon>Eukaryota</taxon>
        <taxon>Metazoa</taxon>
        <taxon>Ecdysozoa</taxon>
        <taxon>Arthropoda</taxon>
        <taxon>Hexapoda</taxon>
        <taxon>Insecta</taxon>
        <taxon>Pterygota</taxon>
        <taxon>Neoptera</taxon>
        <taxon>Paraneoptera</taxon>
        <taxon>Hemiptera</taxon>
        <taxon>Sternorrhyncha</taxon>
        <taxon>Coccoidea</taxon>
        <taxon>Coccidae</taxon>
        <taxon>Parthenolecanium</taxon>
    </lineage>
</organism>
<protein>
    <submittedName>
        <fullName evidence="1">Uncharacterized protein</fullName>
    </submittedName>
</protein>
<proteinExistence type="predicted"/>
<keyword evidence="2" id="KW-1185">Reference proteome</keyword>
<dbReference type="Proteomes" id="UP001367676">
    <property type="component" value="Unassembled WGS sequence"/>
</dbReference>
<evidence type="ECO:0000313" key="2">
    <source>
        <dbReference type="Proteomes" id="UP001367676"/>
    </source>
</evidence>
<accession>A0AAN9TF60</accession>